<dbReference type="InterPro" id="IPR001650">
    <property type="entry name" value="Helicase_C-like"/>
</dbReference>
<dbReference type="Pfam" id="PF00271">
    <property type="entry name" value="Helicase_C"/>
    <property type="match status" value="1"/>
</dbReference>
<dbReference type="InterPro" id="IPR050742">
    <property type="entry name" value="Helicase_Restrict-Modif_Enz"/>
</dbReference>
<keyword evidence="3" id="KW-0067">ATP-binding</keyword>
<dbReference type="PANTHER" id="PTHR47396">
    <property type="entry name" value="TYPE I RESTRICTION ENZYME ECOKI R PROTEIN"/>
    <property type="match status" value="1"/>
</dbReference>
<dbReference type="Pfam" id="PF11907">
    <property type="entry name" value="DUF3427"/>
    <property type="match status" value="1"/>
</dbReference>
<dbReference type="EMBL" id="CP117884">
    <property type="protein sequence ID" value="WDF82761.1"/>
    <property type="molecule type" value="Genomic_DNA"/>
</dbReference>
<keyword evidence="3" id="KW-0547">Nucleotide-binding</keyword>
<keyword evidence="4" id="KW-1185">Reference proteome</keyword>
<dbReference type="InterPro" id="IPR006935">
    <property type="entry name" value="Helicase/UvrB_N"/>
</dbReference>
<proteinExistence type="predicted"/>
<organism evidence="3 4">
    <name type="scientific">Lacticaseibacillus pabuli</name>
    <dbReference type="NCBI Taxonomy" id="3025672"/>
    <lineage>
        <taxon>Bacteria</taxon>
        <taxon>Bacillati</taxon>
        <taxon>Bacillota</taxon>
        <taxon>Bacilli</taxon>
        <taxon>Lactobacillales</taxon>
        <taxon>Lactobacillaceae</taxon>
        <taxon>Lacticaseibacillus</taxon>
    </lineage>
</organism>
<dbReference type="InterPro" id="IPR021835">
    <property type="entry name" value="DUF3427"/>
</dbReference>
<dbReference type="Pfam" id="PF13091">
    <property type="entry name" value="PLDc_2"/>
    <property type="match status" value="1"/>
</dbReference>
<dbReference type="CDD" id="cd09204">
    <property type="entry name" value="PLDc_N_DEXD_b2"/>
    <property type="match status" value="1"/>
</dbReference>
<dbReference type="InterPro" id="IPR027417">
    <property type="entry name" value="P-loop_NTPase"/>
</dbReference>
<dbReference type="SUPFAM" id="SSF52540">
    <property type="entry name" value="P-loop containing nucleoside triphosphate hydrolases"/>
    <property type="match status" value="1"/>
</dbReference>
<dbReference type="Pfam" id="PF04851">
    <property type="entry name" value="ResIII"/>
    <property type="match status" value="1"/>
</dbReference>
<keyword evidence="3" id="KW-0347">Helicase</keyword>
<dbReference type="Gene3D" id="3.30.870.10">
    <property type="entry name" value="Endonuclease Chain A"/>
    <property type="match status" value="1"/>
</dbReference>
<dbReference type="PROSITE" id="PS51192">
    <property type="entry name" value="HELICASE_ATP_BIND_1"/>
    <property type="match status" value="1"/>
</dbReference>
<dbReference type="SUPFAM" id="SSF56024">
    <property type="entry name" value="Phospholipase D/nuclease"/>
    <property type="match status" value="1"/>
</dbReference>
<evidence type="ECO:0000259" key="1">
    <source>
        <dbReference type="PROSITE" id="PS51192"/>
    </source>
</evidence>
<dbReference type="RefSeq" id="WP_274260442.1">
    <property type="nucleotide sequence ID" value="NZ_CP117884.1"/>
</dbReference>
<keyword evidence="3" id="KW-0378">Hydrolase</keyword>
<dbReference type="InterPro" id="IPR014001">
    <property type="entry name" value="Helicase_ATP-bd"/>
</dbReference>
<evidence type="ECO:0000259" key="2">
    <source>
        <dbReference type="PROSITE" id="PS51194"/>
    </source>
</evidence>
<dbReference type="CDD" id="cd18032">
    <property type="entry name" value="DEXHc_RE_I_III_res"/>
    <property type="match status" value="1"/>
</dbReference>
<feature type="domain" description="Helicase ATP-binding" evidence="1">
    <location>
        <begin position="180"/>
        <end position="334"/>
    </location>
</feature>
<dbReference type="GO" id="GO:0004386">
    <property type="term" value="F:helicase activity"/>
    <property type="evidence" value="ECO:0007669"/>
    <property type="project" value="UniProtKB-KW"/>
</dbReference>
<accession>A0ABY7WUT1</accession>
<protein>
    <submittedName>
        <fullName evidence="3">DEAD/DEAH box helicase</fullName>
    </submittedName>
</protein>
<dbReference type="InterPro" id="IPR058403">
    <property type="entry name" value="DUF8090"/>
</dbReference>
<dbReference type="InterPro" id="IPR025202">
    <property type="entry name" value="PLD-like_dom"/>
</dbReference>
<evidence type="ECO:0000313" key="4">
    <source>
        <dbReference type="Proteomes" id="UP001220377"/>
    </source>
</evidence>
<name>A0ABY7WUT1_9LACO</name>
<dbReference type="CDD" id="cd18799">
    <property type="entry name" value="SF2_C_EcoAI-like"/>
    <property type="match status" value="1"/>
</dbReference>
<dbReference type="Gene3D" id="3.40.50.300">
    <property type="entry name" value="P-loop containing nucleotide triphosphate hydrolases"/>
    <property type="match status" value="2"/>
</dbReference>
<reference evidence="3 4" key="1">
    <citation type="submission" date="2023-02" db="EMBL/GenBank/DDBJ databases">
        <title>Genome sequence of Lacticaseibacillus sp. KACC 23028.</title>
        <authorList>
            <person name="Kim S."/>
            <person name="Heo J."/>
            <person name="Kwon S.-W."/>
        </authorList>
    </citation>
    <scope>NUCLEOTIDE SEQUENCE [LARGE SCALE GENOMIC DNA]</scope>
    <source>
        <strain evidence="3 4">KACC 23028</strain>
    </source>
</reference>
<dbReference type="PROSITE" id="PS51194">
    <property type="entry name" value="HELICASE_CTER"/>
    <property type="match status" value="1"/>
</dbReference>
<dbReference type="SMART" id="SM00487">
    <property type="entry name" value="DEXDc"/>
    <property type="match status" value="1"/>
</dbReference>
<feature type="domain" description="Helicase C-terminal" evidence="2">
    <location>
        <begin position="370"/>
        <end position="535"/>
    </location>
</feature>
<dbReference type="SMART" id="SM00490">
    <property type="entry name" value="HELICc"/>
    <property type="match status" value="1"/>
</dbReference>
<dbReference type="Pfam" id="PF26350">
    <property type="entry name" value="DUF8090"/>
    <property type="match status" value="1"/>
</dbReference>
<sequence length="915" mass="104981">MRRAKSFTMAVAFITSSGLMDLKSIFVDLAKHGVRGRLITSTYLGFNSPTVFEDLRRIPNLDVRIFEQDGFHTKAYYFDCGDFESIIIGSANLTEKALKTHFEWNLRVTSTERGDVVQDVKAELNHLWESATPLNEDWVQHYKQDWVAPKPNRAVKPVVQDGIIRPNQMQVNALEAINNLRVHEHAKRALVVAATGTGKTYLAAFDVKKFAPKRMLFIVHREQILRSAMASFKKVLGGKDDDYGILSGSERHLDCKYTFATVNMVAKERTQQQFGADAFDYIIIDEAHRVGEHASMYQSVLNYFKPEFMLGMTATPERSDGTNVYEYFDYHLAYEISLLDSLDNDLLTPFHYYGVTDYERNGEAITDTTDLKRLVADERVDYLLAKADYYGPRGDDVHGLIFVSRVAEGQQLAEKLRARGVGAIFVSGQDSVTTRMQAVRQLEKGTIKYILTVDIFNEGVDIPVLNQIVMMRPTQSAIIFLQQLGRGLRKAPRKSYVTVLDFIGNYDQNYMIPMAFDKSRTSNKEVIRKHIISPSISGVSTINFEEQARRQILRAVDKARLNDMKRFRDAYQNVKDKNGRQQPTLLDFARFGSVSVADIVKKFNTLYAMRAKFEEAPIEALTEQEQALLLFCSREIAVSKRPVEAWVLSHLLNHESMTDRAILQALDQAGIFCTQASLDSAARVLNQSYFMDQNRQKYGALPLIARHGDIWELSESFTNLLAQDASFAAYVQDTVAVCLWTLRHSTFNARQRFTIGEKYYRNDVIKMLDWEKEQNAQNVGGYMMRPDKRYLPIFIALNKTDQFKNNLAYEDEFLDRATMLWFSKSGMTSQSKREKYIIEQTRPDFVQLFVKKTDDDKQEGNDFYYLGTASVVDHQDVERPNKDGKQTKVVRFKLRLHHAVNESLYRAMTDFEELE</sequence>
<dbReference type="Proteomes" id="UP001220377">
    <property type="component" value="Chromosome"/>
</dbReference>
<dbReference type="PANTHER" id="PTHR47396:SF1">
    <property type="entry name" value="ATP-DEPENDENT HELICASE IRC3-RELATED"/>
    <property type="match status" value="1"/>
</dbReference>
<evidence type="ECO:0000313" key="3">
    <source>
        <dbReference type="EMBL" id="WDF82761.1"/>
    </source>
</evidence>
<gene>
    <name evidence="3" type="ORF">PQ472_00545</name>
</gene>